<reference evidence="1 2" key="1">
    <citation type="submission" date="2014-03" db="EMBL/GenBank/DDBJ databases">
        <title>Draft Genome Sequences of Four Burkholderia Strains.</title>
        <authorList>
            <person name="Liu X.Y."/>
            <person name="Li C.X."/>
            <person name="Xu J.H."/>
        </authorList>
    </citation>
    <scope>NUCLEOTIDE SEQUENCE [LARGE SCALE GENOMIC DNA]</scope>
    <source>
        <strain evidence="1 2">DSM 50014</strain>
    </source>
</reference>
<evidence type="ECO:0000313" key="2">
    <source>
        <dbReference type="Proteomes" id="UP000027466"/>
    </source>
</evidence>
<dbReference type="EMBL" id="JFHC01000026">
    <property type="protein sequence ID" value="KDR41537.1"/>
    <property type="molecule type" value="Genomic_DNA"/>
</dbReference>
<comment type="caution">
    <text evidence="1">The sequence shown here is derived from an EMBL/GenBank/DDBJ whole genome shotgun (WGS) entry which is preliminary data.</text>
</comment>
<sequence length="234" mass="23943">MADNYAKLWVQKSSNQLAINRAQQAISNTGRALPCRVVSVSGSIVTVAFEVSAAPLTLPNITIPKAESPWIRMPTQVGDKGVTMPADAYLGGVSGLGGGVANLTRPGNLSALVFVPISNAGSGPIDQNAAQVQGPNGAIIRTTQGTRSEIVTNTDGTTVTFGTSTIVVNGTETALTFGATSLVLNAAGITMTFGANTIVLNGSGLSINGESYENHTHGYFPGTGTKVQTDPPIN</sequence>
<dbReference type="STRING" id="60547.GCA_000751215_06359"/>
<evidence type="ECO:0000313" key="1">
    <source>
        <dbReference type="EMBL" id="KDR41537.1"/>
    </source>
</evidence>
<name>A0A069PM83_9BURK</name>
<protein>
    <recommendedName>
        <fullName evidence="3">Phage baseplate protein</fullName>
    </recommendedName>
</protein>
<proteinExistence type="predicted"/>
<dbReference type="Proteomes" id="UP000027466">
    <property type="component" value="Unassembled WGS sequence"/>
</dbReference>
<dbReference type="AlphaFoldDB" id="A0A069PM83"/>
<dbReference type="RefSeq" id="WP_035939461.1">
    <property type="nucleotide sequence ID" value="NZ_CADFFX010000001.1"/>
</dbReference>
<evidence type="ECO:0008006" key="3">
    <source>
        <dbReference type="Google" id="ProtNLM"/>
    </source>
</evidence>
<organism evidence="1 2">
    <name type="scientific">Caballeronia glathei</name>
    <dbReference type="NCBI Taxonomy" id="60547"/>
    <lineage>
        <taxon>Bacteria</taxon>
        <taxon>Pseudomonadati</taxon>
        <taxon>Pseudomonadota</taxon>
        <taxon>Betaproteobacteria</taxon>
        <taxon>Burkholderiales</taxon>
        <taxon>Burkholderiaceae</taxon>
        <taxon>Caballeronia</taxon>
    </lineage>
</organism>
<keyword evidence="2" id="KW-1185">Reference proteome</keyword>
<accession>A0A069PM83</accession>
<gene>
    <name evidence="1" type="ORF">BG61_16705</name>
</gene>